<dbReference type="Pfam" id="PF06821">
    <property type="entry name" value="Ser_hydrolase"/>
    <property type="match status" value="1"/>
</dbReference>
<dbReference type="GO" id="GO:0016787">
    <property type="term" value="F:hydrolase activity"/>
    <property type="evidence" value="ECO:0007669"/>
    <property type="project" value="UniProtKB-KW"/>
</dbReference>
<reference evidence="1 2" key="1">
    <citation type="submission" date="2019-08" db="EMBL/GenBank/DDBJ databases">
        <title>Archangium and Cystobacter genomes.</title>
        <authorList>
            <person name="Chen I.-C.K."/>
            <person name="Wielgoss S."/>
        </authorList>
    </citation>
    <scope>NUCLEOTIDE SEQUENCE [LARGE SCALE GENOMIC DNA]</scope>
    <source>
        <strain evidence="1 2">Cbm 6</strain>
    </source>
</reference>
<dbReference type="SUPFAM" id="SSF53474">
    <property type="entry name" value="alpha/beta-Hydrolases"/>
    <property type="match status" value="1"/>
</dbReference>
<dbReference type="InterPro" id="IPR029058">
    <property type="entry name" value="AB_hydrolase_fold"/>
</dbReference>
<name>A0ABY9WUY3_9BACT</name>
<evidence type="ECO:0000313" key="1">
    <source>
        <dbReference type="EMBL" id="WNG46857.1"/>
    </source>
</evidence>
<dbReference type="Proteomes" id="UP001611383">
    <property type="component" value="Chromosome"/>
</dbReference>
<dbReference type="InterPro" id="IPR010662">
    <property type="entry name" value="RBBP9/YdeN"/>
</dbReference>
<dbReference type="EMBL" id="CP043494">
    <property type="protein sequence ID" value="WNG46857.1"/>
    <property type="molecule type" value="Genomic_DNA"/>
</dbReference>
<proteinExistence type="predicted"/>
<accession>A0ABY9WUY3</accession>
<sequence>MSVPLLIIPGYSNSGPQHWQSHWERLLPGALRVQQRDWEYPTVEEWVAALDAAIATCATPPVLVAHSLGGSTVAHWAARFRRPVQGALLVAPPDLDNPALPEACRTFAPVPRQPLPFRSILVASRDDPFASFERSEQMARDWGSQLVDVGQAGHINSASGLGEWPRGQALLREFL</sequence>
<gene>
    <name evidence="1" type="ORF">F0U60_24065</name>
</gene>
<dbReference type="Gene3D" id="3.40.50.1820">
    <property type="entry name" value="alpha/beta hydrolase"/>
    <property type="match status" value="1"/>
</dbReference>
<organism evidence="1 2">
    <name type="scientific">Archangium minus</name>
    <dbReference type="NCBI Taxonomy" id="83450"/>
    <lineage>
        <taxon>Bacteria</taxon>
        <taxon>Pseudomonadati</taxon>
        <taxon>Myxococcota</taxon>
        <taxon>Myxococcia</taxon>
        <taxon>Myxococcales</taxon>
        <taxon>Cystobacterineae</taxon>
        <taxon>Archangiaceae</taxon>
        <taxon>Archangium</taxon>
    </lineage>
</organism>
<keyword evidence="2" id="KW-1185">Reference proteome</keyword>
<dbReference type="RefSeq" id="WP_395823663.1">
    <property type="nucleotide sequence ID" value="NZ_CP043494.1"/>
</dbReference>
<protein>
    <submittedName>
        <fullName evidence="1">Serine hydrolase family protein</fullName>
    </submittedName>
</protein>
<evidence type="ECO:0000313" key="2">
    <source>
        <dbReference type="Proteomes" id="UP001611383"/>
    </source>
</evidence>
<keyword evidence="1" id="KW-0378">Hydrolase</keyword>